<dbReference type="InterPro" id="IPR046342">
    <property type="entry name" value="CBS_dom_sf"/>
</dbReference>
<dbReference type="SUPFAM" id="SSF52540">
    <property type="entry name" value="P-loop containing nucleoside triphosphate hydrolases"/>
    <property type="match status" value="1"/>
</dbReference>
<dbReference type="OrthoDB" id="9802264at2"/>
<dbReference type="RefSeq" id="WP_060778756.1">
    <property type="nucleotide sequence ID" value="NZ_CAJHLF010000004.1"/>
</dbReference>
<comment type="subunit">
    <text evidence="8">The complex is probably composed of two ATP-binding proteins, two transmembrane proteins and a solute-binding protein.</text>
</comment>
<dbReference type="GO" id="GO:0016887">
    <property type="term" value="F:ATP hydrolysis activity"/>
    <property type="evidence" value="ECO:0007669"/>
    <property type="project" value="UniProtKB-UniRule"/>
</dbReference>
<dbReference type="GO" id="GO:0005524">
    <property type="term" value="F:ATP binding"/>
    <property type="evidence" value="ECO:0007669"/>
    <property type="project" value="UniProtKB-UniRule"/>
</dbReference>
<evidence type="ECO:0000256" key="7">
    <source>
        <dbReference type="PROSITE-ProRule" id="PRU00703"/>
    </source>
</evidence>
<dbReference type="InterPro" id="IPR003439">
    <property type="entry name" value="ABC_transporter-like_ATP-bd"/>
</dbReference>
<dbReference type="GO" id="GO:0005886">
    <property type="term" value="C:plasma membrane"/>
    <property type="evidence" value="ECO:0007669"/>
    <property type="project" value="UniProtKB-SubCell"/>
</dbReference>
<reference evidence="11" key="2">
    <citation type="submission" date="2022-09" db="EMBL/GenBank/DDBJ databases">
        <title>Aerococcus urinae taxonomy study.</title>
        <authorList>
            <person name="Christensen J."/>
            <person name="Senneby E."/>
        </authorList>
    </citation>
    <scope>NUCLEOTIDE SEQUENCE</scope>
    <source>
        <strain evidence="11">NLD-066-U95</strain>
    </source>
</reference>
<dbReference type="KEGG" id="aun:AWM73_07490"/>
<name>A0A0X8FFG3_9LACT</name>
<feature type="domain" description="ABC transporter" evidence="9">
    <location>
        <begin position="4"/>
        <end position="266"/>
    </location>
</feature>
<evidence type="ECO:0000256" key="4">
    <source>
        <dbReference type="ARBA" id="ARBA00022840"/>
    </source>
</evidence>
<proteinExistence type="inferred from homology"/>
<dbReference type="GO" id="GO:0006865">
    <property type="term" value="P:amino acid transport"/>
    <property type="evidence" value="ECO:0007669"/>
    <property type="project" value="UniProtKB-UniRule"/>
</dbReference>
<dbReference type="Pfam" id="PF00571">
    <property type="entry name" value="CBS"/>
    <property type="match status" value="2"/>
</dbReference>
<dbReference type="EMBL" id="JAOTML010000002">
    <property type="protein sequence ID" value="MCY3052812.1"/>
    <property type="molecule type" value="Genomic_DNA"/>
</dbReference>
<evidence type="ECO:0000259" key="10">
    <source>
        <dbReference type="PROSITE" id="PS51371"/>
    </source>
</evidence>
<evidence type="ECO:0000313" key="13">
    <source>
        <dbReference type="Proteomes" id="UP000594771"/>
    </source>
</evidence>
<dbReference type="EMBL" id="CP065662">
    <property type="protein sequence ID" value="QPS01972.1"/>
    <property type="molecule type" value="Genomic_DNA"/>
</dbReference>
<keyword evidence="4 8" id="KW-0067">ATP-binding</keyword>
<comment type="similarity">
    <text evidence="1 8">Belongs to the ABC transporter superfamily.</text>
</comment>
<keyword evidence="8" id="KW-1003">Cell membrane</keyword>
<dbReference type="PROSITE" id="PS00211">
    <property type="entry name" value="ABC_TRANSPORTER_1"/>
    <property type="match status" value="1"/>
</dbReference>
<keyword evidence="3 8" id="KW-0547">Nucleotide-binding</keyword>
<evidence type="ECO:0000256" key="5">
    <source>
        <dbReference type="ARBA" id="ARBA00022970"/>
    </source>
</evidence>
<dbReference type="InterPro" id="IPR051921">
    <property type="entry name" value="ABC_osmolyte_uptake_ATP-bind"/>
</dbReference>
<evidence type="ECO:0000313" key="12">
    <source>
        <dbReference type="EMBL" id="QPS01972.1"/>
    </source>
</evidence>
<organism evidence="12 13">
    <name type="scientific">Aerococcus urinae</name>
    <dbReference type="NCBI Taxonomy" id="1376"/>
    <lineage>
        <taxon>Bacteria</taxon>
        <taxon>Bacillati</taxon>
        <taxon>Bacillota</taxon>
        <taxon>Bacilli</taxon>
        <taxon>Lactobacillales</taxon>
        <taxon>Aerococcaceae</taxon>
        <taxon>Aerococcus</taxon>
    </lineage>
</organism>
<dbReference type="InterPro" id="IPR000644">
    <property type="entry name" value="CBS_dom"/>
</dbReference>
<dbReference type="Proteomes" id="UP000594771">
    <property type="component" value="Chromosome"/>
</dbReference>
<evidence type="ECO:0000259" key="9">
    <source>
        <dbReference type="PROSITE" id="PS50893"/>
    </source>
</evidence>
<keyword evidence="2 8" id="KW-0813">Transport</keyword>
<protein>
    <recommendedName>
        <fullName evidence="8">Quaternary amine transport ATP-binding protein</fullName>
        <ecNumber evidence="8">7.6.2.9</ecNumber>
    </recommendedName>
</protein>
<keyword evidence="6 7" id="KW-0129">CBS domain</keyword>
<evidence type="ECO:0000256" key="3">
    <source>
        <dbReference type="ARBA" id="ARBA00022741"/>
    </source>
</evidence>
<dbReference type="FunFam" id="3.40.50.300:FF:000201">
    <property type="entry name" value="Glycine betaine/L-proline ABC transporter ATP-binding protein"/>
    <property type="match status" value="1"/>
</dbReference>
<evidence type="ECO:0000313" key="11">
    <source>
        <dbReference type="EMBL" id="MCY3052812.1"/>
    </source>
</evidence>
<evidence type="ECO:0000313" key="14">
    <source>
        <dbReference type="Proteomes" id="UP001069145"/>
    </source>
</evidence>
<dbReference type="SUPFAM" id="SSF54631">
    <property type="entry name" value="CBS-domain pair"/>
    <property type="match status" value="1"/>
</dbReference>
<dbReference type="PROSITE" id="PS50893">
    <property type="entry name" value="ABC_TRANSPORTER_2"/>
    <property type="match status" value="1"/>
</dbReference>
<sequence>MASIKVENLTKIFGSAQAIDKAKKLVEKGESKEEIVNQTGATVGVYDASFEVNDGEIFVIMGLSGSGKSTLLRMLNRLIEPTHGQVSIDGESVTQANDEELRNIRRKKVSMVFQSFALFPHKTILENTEFGLEIQGVDGEERRKRAQDALETMGLSAYQDQLPEQLSGGMQQRVGLARALASDTDILLMDEAFSALDPLIRANMQDELIELQSKLNKTIVFITHDLDEALRLGDRIVLMRNGHIEQIGTGEEILENPANDYVETFVGGVDRSKVFTAENAMEAPGYVFNKDRVGARVALKIMQNEHTSTLYVIDSDRKIHGYVTDKDLADLIRQNKHTKNIHVDEIIRTDNPLVNRNTPINEMYDLMSDTNMPIAVIDDDERLLGYVDRRLVIDQLSGQGGDNNE</sequence>
<dbReference type="InterPro" id="IPR027417">
    <property type="entry name" value="P-loop_NTPase"/>
</dbReference>
<keyword evidence="8" id="KW-0997">Cell inner membrane</keyword>
<dbReference type="InterPro" id="IPR017871">
    <property type="entry name" value="ABC_transporter-like_CS"/>
</dbReference>
<feature type="domain" description="CBS" evidence="10">
    <location>
        <begin position="281"/>
        <end position="339"/>
    </location>
</feature>
<keyword evidence="8" id="KW-0472">Membrane</keyword>
<dbReference type="Proteomes" id="UP001069145">
    <property type="component" value="Unassembled WGS sequence"/>
</dbReference>
<dbReference type="PANTHER" id="PTHR43869">
    <property type="entry name" value="GLYCINE BETAINE/PROLINE BETAINE TRANSPORT SYSTEM ATP-BINDING PROTEIN PROV"/>
    <property type="match status" value="1"/>
</dbReference>
<dbReference type="GO" id="GO:0015418">
    <property type="term" value="F:ABC-type quaternary ammonium compound transporting activity"/>
    <property type="evidence" value="ECO:0007669"/>
    <property type="project" value="UniProtKB-EC"/>
</dbReference>
<gene>
    <name evidence="12" type="ORF">I6G68_02530</name>
    <name evidence="11" type="ORF">ODY43_02325</name>
</gene>
<comment type="subcellular location">
    <subcellularLocation>
        <location evidence="8">Cell inner membrane</location>
        <topology evidence="8">Peripheral membrane protein</topology>
    </subcellularLocation>
</comment>
<comment type="catalytic activity">
    <reaction evidence="8">
        <text>a quaternary ammonium(out) + ATP + H2O = a quaternary ammonium(in) + ADP + phosphate + H(+)</text>
        <dbReference type="Rhea" id="RHEA:11036"/>
        <dbReference type="ChEBI" id="CHEBI:15377"/>
        <dbReference type="ChEBI" id="CHEBI:15378"/>
        <dbReference type="ChEBI" id="CHEBI:30616"/>
        <dbReference type="ChEBI" id="CHEBI:35267"/>
        <dbReference type="ChEBI" id="CHEBI:43474"/>
        <dbReference type="ChEBI" id="CHEBI:456216"/>
    </reaction>
</comment>
<dbReference type="InterPro" id="IPR005892">
    <property type="entry name" value="Gly-betaine_transp_ATP-bd"/>
</dbReference>
<accession>A0A0X8FFG3</accession>
<dbReference type="GO" id="GO:0031460">
    <property type="term" value="P:glycine betaine transport"/>
    <property type="evidence" value="ECO:0007669"/>
    <property type="project" value="InterPro"/>
</dbReference>
<dbReference type="SMART" id="SM00382">
    <property type="entry name" value="AAA"/>
    <property type="match status" value="1"/>
</dbReference>
<evidence type="ECO:0000256" key="2">
    <source>
        <dbReference type="ARBA" id="ARBA00022448"/>
    </source>
</evidence>
<dbReference type="InterPro" id="IPR003593">
    <property type="entry name" value="AAA+_ATPase"/>
</dbReference>
<reference evidence="12 13" key="1">
    <citation type="submission" date="2020-12" db="EMBL/GenBank/DDBJ databases">
        <title>FDA dAtabase for Regulatory Grade micrObial Sequences (FDA-ARGOS): Supporting development and validation of Infectious Disease Dx tests.</title>
        <authorList>
            <person name="Sproer C."/>
            <person name="Gronow S."/>
            <person name="Severitt S."/>
            <person name="Schroder I."/>
            <person name="Tallon L."/>
            <person name="Sadzewicz L."/>
            <person name="Zhao X."/>
            <person name="Boylan J."/>
            <person name="Ott S."/>
            <person name="Bowen H."/>
            <person name="Vavikolanu K."/>
            <person name="Mehta A."/>
            <person name="Aluvathingal J."/>
            <person name="Nadendla S."/>
            <person name="Lowell S."/>
            <person name="Myers T."/>
            <person name="Yan Y."/>
            <person name="Sichtig H."/>
        </authorList>
    </citation>
    <scope>NUCLEOTIDE SEQUENCE [LARGE SCALE GENOMIC DNA]</scope>
    <source>
        <strain evidence="12 13">FDAARGOS_911</strain>
    </source>
</reference>
<dbReference type="GeneID" id="35766978"/>
<dbReference type="GO" id="GO:0006970">
    <property type="term" value="P:response to osmotic stress"/>
    <property type="evidence" value="ECO:0007669"/>
    <property type="project" value="UniProtKB-ARBA"/>
</dbReference>
<dbReference type="NCBIfam" id="TIGR01186">
    <property type="entry name" value="proV"/>
    <property type="match status" value="1"/>
</dbReference>
<dbReference type="AlphaFoldDB" id="A0A0X8FFG3"/>
<evidence type="ECO:0000256" key="8">
    <source>
        <dbReference type="RuleBase" id="RU369116"/>
    </source>
</evidence>
<keyword evidence="5" id="KW-0029">Amino-acid transport</keyword>
<dbReference type="Gene3D" id="3.10.580.10">
    <property type="entry name" value="CBS-domain"/>
    <property type="match status" value="1"/>
</dbReference>
<dbReference type="CDD" id="cd03294">
    <property type="entry name" value="ABC_Pro_Gly_Betaine"/>
    <property type="match status" value="1"/>
</dbReference>
<evidence type="ECO:0000256" key="6">
    <source>
        <dbReference type="ARBA" id="ARBA00023122"/>
    </source>
</evidence>
<keyword evidence="14" id="KW-1185">Reference proteome</keyword>
<dbReference type="PROSITE" id="PS51371">
    <property type="entry name" value="CBS"/>
    <property type="match status" value="1"/>
</dbReference>
<dbReference type="Pfam" id="PF00005">
    <property type="entry name" value="ABC_tran"/>
    <property type="match status" value="1"/>
</dbReference>
<dbReference type="EC" id="7.6.2.9" evidence="8"/>
<evidence type="ECO:0000256" key="1">
    <source>
        <dbReference type="ARBA" id="ARBA00005417"/>
    </source>
</evidence>
<dbReference type="PANTHER" id="PTHR43869:SF1">
    <property type="entry name" value="GLYCINE BETAINE_PROLINE BETAINE TRANSPORT SYSTEM ATP-BINDING PROTEIN PROV"/>
    <property type="match status" value="1"/>
</dbReference>
<dbReference type="Gene3D" id="3.40.50.300">
    <property type="entry name" value="P-loop containing nucleotide triphosphate hydrolases"/>
    <property type="match status" value="1"/>
</dbReference>